<reference evidence="2 3" key="1">
    <citation type="journal article" date="2022" name="bioRxiv">
        <title>Genomics of Preaxostyla Flagellates Illuminates Evolutionary Transitions and the Path Towards Mitochondrial Loss.</title>
        <authorList>
            <person name="Novak L.V.F."/>
            <person name="Treitli S.C."/>
            <person name="Pyrih J."/>
            <person name="Halakuc P."/>
            <person name="Pipaliya S.V."/>
            <person name="Vacek V."/>
            <person name="Brzon O."/>
            <person name="Soukal P."/>
            <person name="Eme L."/>
            <person name="Dacks J.B."/>
            <person name="Karnkowska A."/>
            <person name="Elias M."/>
            <person name="Hampl V."/>
        </authorList>
    </citation>
    <scope>NUCLEOTIDE SEQUENCE [LARGE SCALE GENOMIC DNA]</scope>
    <source>
        <strain evidence="2">NAU3</strain>
        <tissue evidence="2">Gut</tissue>
    </source>
</reference>
<evidence type="ECO:0008006" key="4">
    <source>
        <dbReference type="Google" id="ProtNLM"/>
    </source>
</evidence>
<feature type="transmembrane region" description="Helical" evidence="1">
    <location>
        <begin position="20"/>
        <end position="44"/>
    </location>
</feature>
<keyword evidence="1" id="KW-0472">Membrane</keyword>
<proteinExistence type="predicted"/>
<name>A0ABQ9WX91_9EUKA</name>
<protein>
    <recommendedName>
        <fullName evidence="4">UBA domain-containing protein</fullName>
    </recommendedName>
</protein>
<sequence>MSAYMNTICLKRHLLASQRILSYIVTAASCLSSVNFTLVCQSFLEHIRYILNKMEGDDDLVDENRKMIIQALSAEGFPNELEQQLLIKRSDLESALIGSCSTSGLIAFSGNVHLFWDSEI</sequence>
<organism evidence="2 3">
    <name type="scientific">Blattamonas nauphoetae</name>
    <dbReference type="NCBI Taxonomy" id="2049346"/>
    <lineage>
        <taxon>Eukaryota</taxon>
        <taxon>Metamonada</taxon>
        <taxon>Preaxostyla</taxon>
        <taxon>Oxymonadida</taxon>
        <taxon>Blattamonas</taxon>
    </lineage>
</organism>
<evidence type="ECO:0000256" key="1">
    <source>
        <dbReference type="SAM" id="Phobius"/>
    </source>
</evidence>
<comment type="caution">
    <text evidence="2">The sequence shown here is derived from an EMBL/GenBank/DDBJ whole genome shotgun (WGS) entry which is preliminary data.</text>
</comment>
<dbReference type="Proteomes" id="UP001281761">
    <property type="component" value="Unassembled WGS sequence"/>
</dbReference>
<gene>
    <name evidence="2" type="ORF">BLNAU_20984</name>
</gene>
<evidence type="ECO:0000313" key="2">
    <source>
        <dbReference type="EMBL" id="KAK2944100.1"/>
    </source>
</evidence>
<keyword evidence="3" id="KW-1185">Reference proteome</keyword>
<accession>A0ABQ9WX91</accession>
<dbReference type="EMBL" id="JARBJD010000314">
    <property type="protein sequence ID" value="KAK2944100.1"/>
    <property type="molecule type" value="Genomic_DNA"/>
</dbReference>
<keyword evidence="1" id="KW-1133">Transmembrane helix</keyword>
<keyword evidence="1" id="KW-0812">Transmembrane</keyword>
<evidence type="ECO:0000313" key="3">
    <source>
        <dbReference type="Proteomes" id="UP001281761"/>
    </source>
</evidence>